<feature type="transmembrane region" description="Helical" evidence="8">
    <location>
        <begin position="94"/>
        <end position="117"/>
    </location>
</feature>
<name>A0ABT4VKS6_9HYPH</name>
<feature type="transmembrane region" description="Helical" evidence="8">
    <location>
        <begin position="65"/>
        <end position="87"/>
    </location>
</feature>
<gene>
    <name evidence="9" type="ORF">OOZ53_07940</name>
</gene>
<evidence type="ECO:0000256" key="3">
    <source>
        <dbReference type="ARBA" id="ARBA00022448"/>
    </source>
</evidence>
<evidence type="ECO:0000256" key="8">
    <source>
        <dbReference type="SAM" id="Phobius"/>
    </source>
</evidence>
<evidence type="ECO:0000256" key="1">
    <source>
        <dbReference type="ARBA" id="ARBA00004651"/>
    </source>
</evidence>
<comment type="similarity">
    <text evidence="2">Belongs to the auxin efflux carrier (TC 2.A.69) family.</text>
</comment>
<evidence type="ECO:0000256" key="6">
    <source>
        <dbReference type="ARBA" id="ARBA00022989"/>
    </source>
</evidence>
<feature type="transmembrane region" description="Helical" evidence="8">
    <location>
        <begin position="6"/>
        <end position="25"/>
    </location>
</feature>
<dbReference type="PANTHER" id="PTHR36838">
    <property type="entry name" value="AUXIN EFFLUX CARRIER FAMILY PROTEIN"/>
    <property type="match status" value="1"/>
</dbReference>
<feature type="transmembrane region" description="Helical" evidence="8">
    <location>
        <begin position="283"/>
        <end position="305"/>
    </location>
</feature>
<evidence type="ECO:0000256" key="5">
    <source>
        <dbReference type="ARBA" id="ARBA00022692"/>
    </source>
</evidence>
<dbReference type="RefSeq" id="WP_271088880.1">
    <property type="nucleotide sequence ID" value="NZ_JAPJZH010000004.1"/>
</dbReference>
<keyword evidence="5 8" id="KW-0812">Transmembrane</keyword>
<keyword evidence="3" id="KW-0813">Transport</keyword>
<feature type="transmembrane region" description="Helical" evidence="8">
    <location>
        <begin position="165"/>
        <end position="182"/>
    </location>
</feature>
<accession>A0ABT4VKS6</accession>
<feature type="transmembrane region" description="Helical" evidence="8">
    <location>
        <begin position="37"/>
        <end position="53"/>
    </location>
</feature>
<dbReference type="InterPro" id="IPR004776">
    <property type="entry name" value="Mem_transp_PIN-like"/>
</dbReference>
<proteinExistence type="inferred from homology"/>
<dbReference type="Gene3D" id="1.20.1530.20">
    <property type="match status" value="1"/>
</dbReference>
<keyword evidence="7 8" id="KW-0472">Membrane</keyword>
<reference evidence="9" key="1">
    <citation type="submission" date="2022-11" db="EMBL/GenBank/DDBJ databases">
        <title>Hoeflea poritis sp. nov., isolated from scleractinian coral Porites lutea.</title>
        <authorList>
            <person name="Zhang G."/>
            <person name="Wei Q."/>
            <person name="Cai L."/>
        </authorList>
    </citation>
    <scope>NUCLEOTIDE SEQUENCE</scope>
    <source>
        <strain evidence="9">E7-10</strain>
    </source>
</reference>
<keyword evidence="6 8" id="KW-1133">Transmembrane helix</keyword>
<dbReference type="InterPro" id="IPR038770">
    <property type="entry name" value="Na+/solute_symporter_sf"/>
</dbReference>
<evidence type="ECO:0000256" key="4">
    <source>
        <dbReference type="ARBA" id="ARBA00022475"/>
    </source>
</evidence>
<dbReference type="EMBL" id="JAPJZH010000004">
    <property type="protein sequence ID" value="MDA4845275.1"/>
    <property type="molecule type" value="Genomic_DNA"/>
</dbReference>
<protein>
    <submittedName>
        <fullName evidence="9">AEC family transporter</fullName>
    </submittedName>
</protein>
<organism evidence="9 10">
    <name type="scientific">Hoeflea poritis</name>
    <dbReference type="NCBI Taxonomy" id="2993659"/>
    <lineage>
        <taxon>Bacteria</taxon>
        <taxon>Pseudomonadati</taxon>
        <taxon>Pseudomonadota</taxon>
        <taxon>Alphaproteobacteria</taxon>
        <taxon>Hyphomicrobiales</taxon>
        <taxon>Rhizobiaceae</taxon>
        <taxon>Hoeflea</taxon>
    </lineage>
</organism>
<feature type="transmembrane region" description="Helical" evidence="8">
    <location>
        <begin position="226"/>
        <end position="246"/>
    </location>
</feature>
<feature type="transmembrane region" description="Helical" evidence="8">
    <location>
        <begin position="194"/>
        <end position="214"/>
    </location>
</feature>
<dbReference type="Proteomes" id="UP001148313">
    <property type="component" value="Unassembled WGS sequence"/>
</dbReference>
<comment type="subcellular location">
    <subcellularLocation>
        <location evidence="1">Cell membrane</location>
        <topology evidence="1">Multi-pass membrane protein</topology>
    </subcellularLocation>
</comment>
<evidence type="ECO:0000313" key="10">
    <source>
        <dbReference type="Proteomes" id="UP001148313"/>
    </source>
</evidence>
<evidence type="ECO:0000256" key="2">
    <source>
        <dbReference type="ARBA" id="ARBA00010145"/>
    </source>
</evidence>
<sequence length="316" mass="33306">MEVVELIFPVFAVIVTGYVFSRLGLLPDGVGDSLIQFLFYVAIPALLFVVIAQEETKALLNWPFIVSFGGATVVVFLLMLAFAIYVLKSSAVSATMLAMIAVASNTGIVGLPLLHSLFGNKVIVLAALANILVVLLIIIQVFLLEATKPKEPDEVVSILAHLKKVLLNPVILSTILGLAYAISPLSLPKIVVNYLDVLSAAVAPCALFAVGMSIRPASIVQSGSTVILAASAKLIVLPALALLIVLSVGADPLVAVAVVVSAALPTAKNEFILAKQYHQSEELAAQTVSLTTAISIVTLILWLLALSRIYPDSFSI</sequence>
<evidence type="ECO:0000313" key="9">
    <source>
        <dbReference type="EMBL" id="MDA4845275.1"/>
    </source>
</evidence>
<comment type="caution">
    <text evidence="9">The sequence shown here is derived from an EMBL/GenBank/DDBJ whole genome shotgun (WGS) entry which is preliminary data.</text>
</comment>
<feature type="transmembrane region" description="Helical" evidence="8">
    <location>
        <begin position="123"/>
        <end position="144"/>
    </location>
</feature>
<dbReference type="Pfam" id="PF03547">
    <property type="entry name" value="Mem_trans"/>
    <property type="match status" value="1"/>
</dbReference>
<evidence type="ECO:0000256" key="7">
    <source>
        <dbReference type="ARBA" id="ARBA00023136"/>
    </source>
</evidence>
<dbReference type="PANTHER" id="PTHR36838:SF3">
    <property type="entry name" value="TRANSPORTER AUXIN EFFLUX CARRIER EC FAMILY"/>
    <property type="match status" value="1"/>
</dbReference>
<keyword evidence="10" id="KW-1185">Reference proteome</keyword>
<keyword evidence="4" id="KW-1003">Cell membrane</keyword>